<dbReference type="GeneID" id="100209804"/>
<feature type="domain" description="DOP1-like middle TPR" evidence="9">
    <location>
        <begin position="320"/>
        <end position="536"/>
    </location>
</feature>
<dbReference type="Proteomes" id="UP001652625">
    <property type="component" value="Chromosome 03"/>
</dbReference>
<evidence type="ECO:0000313" key="12">
    <source>
        <dbReference type="Proteomes" id="UP001652625"/>
    </source>
</evidence>
<evidence type="ECO:0000256" key="7">
    <source>
        <dbReference type="SAM" id="MobiDB-lite"/>
    </source>
</evidence>
<evidence type="ECO:0000256" key="6">
    <source>
        <dbReference type="ARBA" id="ARBA00046326"/>
    </source>
</evidence>
<dbReference type="InterPro" id="IPR007249">
    <property type="entry name" value="DOP1_N"/>
</dbReference>
<dbReference type="InterPro" id="IPR056458">
    <property type="entry name" value="TPR_DOP1_M"/>
</dbReference>
<feature type="region of interest" description="Disordered" evidence="7">
    <location>
        <begin position="2001"/>
        <end position="2021"/>
    </location>
</feature>
<feature type="domain" description="DOP1-like C-terminal" evidence="10">
    <location>
        <begin position="1551"/>
        <end position="1937"/>
    </location>
</feature>
<gene>
    <name evidence="13" type="primary">LOC100209804</name>
</gene>
<evidence type="ECO:0000256" key="1">
    <source>
        <dbReference type="ARBA" id="ARBA00004395"/>
    </source>
</evidence>
<evidence type="ECO:0000259" key="9">
    <source>
        <dbReference type="Pfam" id="PF24597"/>
    </source>
</evidence>
<organism evidence="12 13">
    <name type="scientific">Hydra vulgaris</name>
    <name type="common">Hydra</name>
    <name type="synonym">Hydra attenuata</name>
    <dbReference type="NCBI Taxonomy" id="6087"/>
    <lineage>
        <taxon>Eukaryota</taxon>
        <taxon>Metazoa</taxon>
        <taxon>Cnidaria</taxon>
        <taxon>Hydrozoa</taxon>
        <taxon>Hydroidolina</taxon>
        <taxon>Anthoathecata</taxon>
        <taxon>Aplanulata</taxon>
        <taxon>Hydridae</taxon>
        <taxon>Hydra</taxon>
    </lineage>
</organism>
<feature type="domain" description="DOP1 N-terminal" evidence="8">
    <location>
        <begin position="10"/>
        <end position="294"/>
    </location>
</feature>
<protein>
    <submittedName>
        <fullName evidence="13">Protein dopey-1 isoform X2</fullName>
    </submittedName>
</protein>
<reference evidence="13" key="1">
    <citation type="submission" date="2025-08" db="UniProtKB">
        <authorList>
            <consortium name="RefSeq"/>
        </authorList>
    </citation>
    <scope>IDENTIFICATION</scope>
</reference>
<dbReference type="Pfam" id="PF24598">
    <property type="entry name" value="DOP1_C"/>
    <property type="match status" value="1"/>
</dbReference>
<accession>A0ABM4BKX8</accession>
<evidence type="ECO:0000256" key="5">
    <source>
        <dbReference type="ARBA" id="ARBA00023136"/>
    </source>
</evidence>
<dbReference type="PANTHER" id="PTHR14042:SF24">
    <property type="entry name" value="PROTEIN DOPEY-1 HOMOLOG"/>
    <property type="match status" value="1"/>
</dbReference>
<evidence type="ECO:0000259" key="11">
    <source>
        <dbReference type="Pfam" id="PF24601"/>
    </source>
</evidence>
<comment type="similarity">
    <text evidence="6">Belongs to the DOP1 family.</text>
</comment>
<evidence type="ECO:0000259" key="8">
    <source>
        <dbReference type="Pfam" id="PF04118"/>
    </source>
</evidence>
<dbReference type="Pfam" id="PF04118">
    <property type="entry name" value="Dopey_N"/>
    <property type="match status" value="1"/>
</dbReference>
<comment type="subcellular location">
    <subcellularLocation>
        <location evidence="1">Golgi apparatus membrane</location>
        <topology evidence="1">Peripheral membrane protein</topology>
    </subcellularLocation>
</comment>
<dbReference type="Pfam" id="PF24601">
    <property type="entry name" value="TPR_DOP1"/>
    <property type="match status" value="1"/>
</dbReference>
<keyword evidence="4" id="KW-0333">Golgi apparatus</keyword>
<dbReference type="InterPro" id="IPR056459">
    <property type="entry name" value="TPR_DOP1"/>
</dbReference>
<dbReference type="RefSeq" id="XP_065649698.1">
    <property type="nucleotide sequence ID" value="XM_065793626.1"/>
</dbReference>
<proteinExistence type="inferred from homology"/>
<evidence type="ECO:0000256" key="2">
    <source>
        <dbReference type="ARBA" id="ARBA00022448"/>
    </source>
</evidence>
<dbReference type="InterPro" id="IPR056457">
    <property type="entry name" value="DOP1_C"/>
</dbReference>
<feature type="domain" description="DOP1-like TPR" evidence="11">
    <location>
        <begin position="951"/>
        <end position="1308"/>
    </location>
</feature>
<keyword evidence="12" id="KW-1185">Reference proteome</keyword>
<dbReference type="InterPro" id="IPR040314">
    <property type="entry name" value="DOP1"/>
</dbReference>
<evidence type="ECO:0000313" key="13">
    <source>
        <dbReference type="RefSeq" id="XP_065649698.1"/>
    </source>
</evidence>
<evidence type="ECO:0000256" key="4">
    <source>
        <dbReference type="ARBA" id="ARBA00023034"/>
    </source>
</evidence>
<keyword evidence="3" id="KW-0653">Protein transport</keyword>
<evidence type="ECO:0000256" key="3">
    <source>
        <dbReference type="ARBA" id="ARBA00022927"/>
    </source>
</evidence>
<keyword evidence="5" id="KW-0472">Membrane</keyword>
<keyword evidence="2" id="KW-0813">Transport</keyword>
<sequence length="2115" mass="240961">MVDEAKLSSDPKYKQFIAAIDKALKTFEYSSEWADLISCLGKLNKVIQLYSQYAVLPRKLLIGKRLAQCLHPALPSGVHLKALETYNLILSQIGLAGLAQDLFIYTTGLYPLLSQASMSVKPQLLDLYENHFLPLKKLLYPGLSGFLLALFPGIEEASEFSSRTIEILSTLCGFVDEEMFFTCLWDCVLHSSQTRLAAMTFVISHVAKHQNKNSLKIMGYDTNLMVNALCAAFDDTNVLTQRITLDFAITYISFNSSPFCKYHIVKLLTYALGVLLRRDMSLNRRIFQWFLNTDSKNATEGNQSVSVEDEEEDKSVTDSYFNLYSKLPLTAAVIVLFKDSIQYGSENNNFRDSSSKFRLKPFRILITLLDKPEVGSSILEEVMLEVFRAIYKHSEVTEDSVDKKLNGYKELSLMHAELIKNSNLLFNSFEPFFMWDYIGKIFKRCSKPYTEENFKDNFVTELQQLVRIEDPTHSEIFSLTDYLLDIVLLESATEVQTEHWPNLLKLIISETINNIDLLELSTLYQGICLISKLLSRLSPNLPDKTMDTVDIAAINMQKSPGMISPLHDIKVVLTYQKSTLYTDCFSLSKLLFSKFVEGKLIKREKKMRVLFQDHSTFKFDAISNEKSSVVNPDLNQTAVKTFQTFCRYLVQLACFPLPLSEQSTAGKENEIPDWLQVLISCCCNGSSFDVQSSAINALLDLVNVTQSVQPTGKTPEITSNIVPLISFNNLAWLECTNLYNVIAESLWNRINPETCHWHQIAVDLFLRLHNISPSREICENLILNSLVSIELEEKEMGYWRFSTMWHVSRDFYKEHNVKTDKGNRTLDKCMLLMVDGLQSIHTKIREISKNWIKHCLHFGDIGRVMETILLVLLHPTSARVAIHYSHTWPADINLTYVNNLEQTEFGTDNPINSQSSLEANPGFGDNDEVDERITQSENQIKSSVVKALPTHPLLIHKLLYTDHYDTDMCLYAFRCILAILNCEGRLFICAAATTSVNVGNSPHQSLLRELLIRHRRVLSGKEFYGSLAEAQQLLVRASTAKYIEILLSVCLYYIRSDFHERLQVNSSLIEGNFLVQTISAELLTKVSLLLIDIAKDSGKGFANYISDLMSRCKIQRIGLHCLLSTVYADSSDYQQVNGTGVYSMVNLPNLTSTSKRNISNRNLIDLQKTLLNFMDSLIHLEYLIGTENITLPSNQKNPPPNCLPFEYIPFRPIITQPMFISATLTVLCEKSWIHLHDNWISLVISCLPKFSESMMSLIIPVVKQICINLVMLTDLVHRQYSEKYAEIPVDYMIILLNGLTSISHFSLIGTSTQALMVSAVMQPMSKVKTDDISTSLFSNLVHVFSTTPHTKQFPEEGSNNLSDIKDGLLGLLPNILSSIVVVWKAWNTEKIHSNVSYSLVTGQPKAVRLCILQLLTPIAINYTAVFLASIADVWHNMHDANTSKLVGLTGKEWLSSINKRFLPDMSQDQMTLLEISLAIKALSLEKVIETSRQVARQLLGNKERLQNGSSLEVYLFQFLNELLLSATNEELINIKNSIFMLLKESLQLNLSPPSLFVLFGILNIFVHRVPSPDDRRARRDLQDLAQKYVESLNNIAGASLEGSAWFRKSLQVIAHIDDDSHEESSVSERSSVMEISQPSPTGIIKTSQFSVPALLILAEYFASMYDLLYLSEEKDKVAASLVYLLYNVIPYLKNHSQQNVPGYRACSALLAAVCDYQYTLRAWKKDVYELFLEAEFFHMDLISLEFWRTIIDRLITYDSTMFKDLMQKIALSQSGAINIFANREQEMEQRAQLLKRLSFIIFCGEFDQYHQYLPDIQERLAESIRHLQGPFLHEQVFLCFRVLLTRISPNHLVSLWPPILTELVFVFVHMEYELSSLDKPKSKTKAIGLESFLGANGYFKDPVKWLRLYLAVCKLLDFLLVLPCDTLAYYQVYKWAFSDSPGVYCNKFLQELEESDTAAIKIDIINEHKSRIRRDSKNKDHLKADVKPVEISKMAALNAPISQQQKQSQKEKKKKRNKEDANSKNLCSTFLPYVSRIVKIFLRQNLPEDSWLVPARSPGKLIIQLTKIQSIYDLMPFFLCVTGELAAEDVDVLKFSKFQISEVEELIKRDFIELT</sequence>
<dbReference type="PANTHER" id="PTHR14042">
    <property type="entry name" value="DOPEY-RELATED"/>
    <property type="match status" value="1"/>
</dbReference>
<name>A0ABM4BKX8_HYDVU</name>
<dbReference type="Pfam" id="PF24597">
    <property type="entry name" value="TPR_DOP1_M"/>
    <property type="match status" value="1"/>
</dbReference>
<evidence type="ECO:0000259" key="10">
    <source>
        <dbReference type="Pfam" id="PF24598"/>
    </source>
</evidence>